<name>A0A2G8T904_9BURK</name>
<accession>A0A2G8T904</accession>
<dbReference type="InterPro" id="IPR053860">
    <property type="entry name" value="DUF6932"/>
</dbReference>
<sequence>MSKPEFPHLLPAGFHRFTLDELPATFVEPFTYSQRRPMLLEGLRKFAVELSALGIKGELWFDGSFVCEKNEPDDVDLVVIIVTFYRFEVIICSPLDMELSYLVQNSASRLPFCSNQ</sequence>
<keyword evidence="2" id="KW-1185">Reference proteome</keyword>
<evidence type="ECO:0000313" key="1">
    <source>
        <dbReference type="EMBL" id="PIL42453.1"/>
    </source>
</evidence>
<evidence type="ECO:0000313" key="2">
    <source>
        <dbReference type="Proteomes" id="UP000230390"/>
    </source>
</evidence>
<dbReference type="Proteomes" id="UP000230390">
    <property type="component" value="Unassembled WGS sequence"/>
</dbReference>
<dbReference type="Pfam" id="PF22014">
    <property type="entry name" value="DUF6932"/>
    <property type="match status" value="1"/>
</dbReference>
<dbReference type="RefSeq" id="WP_099792978.1">
    <property type="nucleotide sequence ID" value="NZ_JBHLYV010000090.1"/>
</dbReference>
<gene>
    <name evidence="1" type="ORF">CR105_24060</name>
</gene>
<dbReference type="AlphaFoldDB" id="A0A2G8T904"/>
<reference evidence="1 2" key="1">
    <citation type="submission" date="2017-10" db="EMBL/GenBank/DDBJ databases">
        <title>Massilia psychrophilum sp. nov., a novel purple-pigmented bacterium isolated from Tianshan glacier, Xinjiang Municipality, China.</title>
        <authorList>
            <person name="Wang H."/>
        </authorList>
    </citation>
    <scope>NUCLEOTIDE SEQUENCE [LARGE SCALE GENOMIC DNA]</scope>
    <source>
        <strain evidence="1 2">JCM 30074</strain>
    </source>
</reference>
<comment type="caution">
    <text evidence="1">The sequence shown here is derived from an EMBL/GenBank/DDBJ whole genome shotgun (WGS) entry which is preliminary data.</text>
</comment>
<protein>
    <submittedName>
        <fullName evidence="1">Uncharacterized protein</fullName>
    </submittedName>
</protein>
<organism evidence="1 2">
    <name type="scientific">Massilia eurypsychrophila</name>
    <dbReference type="NCBI Taxonomy" id="1485217"/>
    <lineage>
        <taxon>Bacteria</taxon>
        <taxon>Pseudomonadati</taxon>
        <taxon>Pseudomonadota</taxon>
        <taxon>Betaproteobacteria</taxon>
        <taxon>Burkholderiales</taxon>
        <taxon>Oxalobacteraceae</taxon>
        <taxon>Telluria group</taxon>
        <taxon>Massilia</taxon>
    </lineage>
</organism>
<dbReference type="EMBL" id="PDOC01000026">
    <property type="protein sequence ID" value="PIL42453.1"/>
    <property type="molecule type" value="Genomic_DNA"/>
</dbReference>
<proteinExistence type="predicted"/>